<evidence type="ECO:0000256" key="1">
    <source>
        <dbReference type="SAM" id="Phobius"/>
    </source>
</evidence>
<accession>A0A0E9MZH4</accession>
<sequence>MNNLKYPIAAVWLINGLYCKVLNQVPRHQEIVGRILGTEHAALFTKLIGFAEIGMAVWIISGLRPRLNTIVQVVVIASMNLLEFILVPDLLLWGKFNAFFAFLFILLIGFTGLRRPATET</sequence>
<dbReference type="AlphaFoldDB" id="A0A0E9MZH4"/>
<dbReference type="RefSeq" id="WP_046368187.1">
    <property type="nucleotide sequence ID" value="NZ_BBWV01000001.1"/>
</dbReference>
<dbReference type="EMBL" id="BBWV01000001">
    <property type="protein sequence ID" value="GAO42510.1"/>
    <property type="molecule type" value="Genomic_DNA"/>
</dbReference>
<organism evidence="2 3">
    <name type="scientific">Flavihumibacter petaseus NBRC 106054</name>
    <dbReference type="NCBI Taxonomy" id="1220578"/>
    <lineage>
        <taxon>Bacteria</taxon>
        <taxon>Pseudomonadati</taxon>
        <taxon>Bacteroidota</taxon>
        <taxon>Chitinophagia</taxon>
        <taxon>Chitinophagales</taxon>
        <taxon>Chitinophagaceae</taxon>
        <taxon>Flavihumibacter</taxon>
    </lineage>
</organism>
<evidence type="ECO:0008006" key="4">
    <source>
        <dbReference type="Google" id="ProtNLM"/>
    </source>
</evidence>
<gene>
    <name evidence="2" type="ORF">FPE01S_01_15250</name>
</gene>
<dbReference type="OrthoDB" id="1365847at2"/>
<dbReference type="Pfam" id="PF13781">
    <property type="entry name" value="DoxX_3"/>
    <property type="match status" value="1"/>
</dbReference>
<evidence type="ECO:0000313" key="2">
    <source>
        <dbReference type="EMBL" id="GAO42510.1"/>
    </source>
</evidence>
<keyword evidence="1" id="KW-1133">Transmembrane helix</keyword>
<feature type="transmembrane region" description="Helical" evidence="1">
    <location>
        <begin position="67"/>
        <end position="86"/>
    </location>
</feature>
<dbReference type="Proteomes" id="UP000033121">
    <property type="component" value="Unassembled WGS sequence"/>
</dbReference>
<keyword evidence="3" id="KW-1185">Reference proteome</keyword>
<comment type="caution">
    <text evidence="2">The sequence shown here is derived from an EMBL/GenBank/DDBJ whole genome shotgun (WGS) entry which is preliminary data.</text>
</comment>
<protein>
    <recommendedName>
        <fullName evidence="4">DoxX family protein</fullName>
    </recommendedName>
</protein>
<evidence type="ECO:0000313" key="3">
    <source>
        <dbReference type="Proteomes" id="UP000033121"/>
    </source>
</evidence>
<dbReference type="STRING" id="1220578.FPE01S_01_15250"/>
<dbReference type="InterPro" id="IPR025695">
    <property type="entry name" value="DoxX-like"/>
</dbReference>
<feature type="transmembrane region" description="Helical" evidence="1">
    <location>
        <begin position="92"/>
        <end position="113"/>
    </location>
</feature>
<keyword evidence="1" id="KW-0812">Transmembrane</keyword>
<name>A0A0E9MZH4_9BACT</name>
<keyword evidence="1" id="KW-0472">Membrane</keyword>
<feature type="transmembrane region" description="Helical" evidence="1">
    <location>
        <begin position="41"/>
        <end position="60"/>
    </location>
</feature>
<proteinExistence type="predicted"/>
<reference evidence="2 3" key="1">
    <citation type="submission" date="2015-04" db="EMBL/GenBank/DDBJ databases">
        <title>Whole genome shotgun sequence of Flavihumibacter petaseus NBRC 106054.</title>
        <authorList>
            <person name="Miyazawa S."/>
            <person name="Hosoyama A."/>
            <person name="Hashimoto M."/>
            <person name="Noguchi M."/>
            <person name="Tsuchikane K."/>
            <person name="Ohji S."/>
            <person name="Yamazoe A."/>
            <person name="Ichikawa N."/>
            <person name="Kimura A."/>
            <person name="Fujita N."/>
        </authorList>
    </citation>
    <scope>NUCLEOTIDE SEQUENCE [LARGE SCALE GENOMIC DNA]</scope>
    <source>
        <strain evidence="2 3">NBRC 106054</strain>
    </source>
</reference>